<evidence type="ECO:0000313" key="6">
    <source>
        <dbReference type="Proteomes" id="UP000663866"/>
    </source>
</evidence>
<proteinExistence type="predicted"/>
<organism evidence="1 5">
    <name type="scientific">Rotaria magnacalcarata</name>
    <dbReference type="NCBI Taxonomy" id="392030"/>
    <lineage>
        <taxon>Eukaryota</taxon>
        <taxon>Metazoa</taxon>
        <taxon>Spiralia</taxon>
        <taxon>Gnathifera</taxon>
        <taxon>Rotifera</taxon>
        <taxon>Eurotatoria</taxon>
        <taxon>Bdelloidea</taxon>
        <taxon>Philodinida</taxon>
        <taxon>Philodinidae</taxon>
        <taxon>Rotaria</taxon>
    </lineage>
</organism>
<evidence type="ECO:0000313" key="5">
    <source>
        <dbReference type="Proteomes" id="UP000663842"/>
    </source>
</evidence>
<accession>A0A819IJB9</accession>
<dbReference type="Proteomes" id="UP000681967">
    <property type="component" value="Unassembled WGS sequence"/>
</dbReference>
<dbReference type="AlphaFoldDB" id="A0A819IJB9"/>
<name>A0A819IJB9_9BILA</name>
<gene>
    <name evidence="2" type="ORF">BYL167_LOCUS11869</name>
    <name evidence="3" type="ORF">GIL414_LOCUS11298</name>
    <name evidence="4" type="ORF">OVN521_LOCUS17819</name>
    <name evidence="1" type="ORF">UXM345_LOCUS11244</name>
</gene>
<dbReference type="Proteomes" id="UP000663866">
    <property type="component" value="Unassembled WGS sequence"/>
</dbReference>
<dbReference type="Proteomes" id="UP000681720">
    <property type="component" value="Unassembled WGS sequence"/>
</dbReference>
<dbReference type="Proteomes" id="UP000663842">
    <property type="component" value="Unassembled WGS sequence"/>
</dbReference>
<keyword evidence="6" id="KW-1185">Reference proteome</keyword>
<evidence type="ECO:0000313" key="3">
    <source>
        <dbReference type="EMBL" id="CAF3992652.1"/>
    </source>
</evidence>
<comment type="caution">
    <text evidence="1">The sequence shown here is derived from an EMBL/GenBank/DDBJ whole genome shotgun (WGS) entry which is preliminary data.</text>
</comment>
<protein>
    <submittedName>
        <fullName evidence="1">Uncharacterized protein</fullName>
    </submittedName>
</protein>
<sequence>MQWRDCFNYEDHRLVSFNLRVPTANVLRQYDISFYAVNTSTSLMTNTKTLYVGIRDPSLMPTYDQHTRTLFSTHH</sequence>
<evidence type="ECO:0000313" key="2">
    <source>
        <dbReference type="EMBL" id="CAF3967077.1"/>
    </source>
</evidence>
<evidence type="ECO:0000313" key="4">
    <source>
        <dbReference type="EMBL" id="CAF4048157.1"/>
    </source>
</evidence>
<dbReference type="EMBL" id="CAJOBH010003815">
    <property type="protein sequence ID" value="CAF3967077.1"/>
    <property type="molecule type" value="Genomic_DNA"/>
</dbReference>
<dbReference type="EMBL" id="CAJOBG010003149">
    <property type="protein sequence ID" value="CAF4048157.1"/>
    <property type="molecule type" value="Genomic_DNA"/>
</dbReference>
<evidence type="ECO:0000313" key="1">
    <source>
        <dbReference type="EMBL" id="CAF3914114.1"/>
    </source>
</evidence>
<dbReference type="EMBL" id="CAJOBF010001109">
    <property type="protein sequence ID" value="CAF3914114.1"/>
    <property type="molecule type" value="Genomic_DNA"/>
</dbReference>
<dbReference type="EMBL" id="CAJOBJ010004205">
    <property type="protein sequence ID" value="CAF3992652.1"/>
    <property type="molecule type" value="Genomic_DNA"/>
</dbReference>
<reference evidence="1" key="1">
    <citation type="submission" date="2021-02" db="EMBL/GenBank/DDBJ databases">
        <authorList>
            <person name="Nowell W R."/>
        </authorList>
    </citation>
    <scope>NUCLEOTIDE SEQUENCE</scope>
</reference>